<keyword evidence="2" id="KW-0808">Transferase</keyword>
<dbReference type="VEuPathDB" id="TrichDB:TVAGG3_0020990"/>
<dbReference type="SUPFAM" id="SSF56112">
    <property type="entry name" value="Protein kinase-like (PK-like)"/>
    <property type="match status" value="1"/>
</dbReference>
<dbReference type="InterPro" id="IPR030616">
    <property type="entry name" value="Aur-like"/>
</dbReference>
<name>A2FTW6_TRIV3</name>
<accession>A2FTW6</accession>
<dbReference type="InterPro" id="IPR011009">
    <property type="entry name" value="Kinase-like_dom_sf"/>
</dbReference>
<organism evidence="8 9">
    <name type="scientific">Trichomonas vaginalis (strain ATCC PRA-98 / G3)</name>
    <dbReference type="NCBI Taxonomy" id="412133"/>
    <lineage>
        <taxon>Eukaryota</taxon>
        <taxon>Metamonada</taxon>
        <taxon>Parabasalia</taxon>
        <taxon>Trichomonadida</taxon>
        <taxon>Trichomonadidae</taxon>
        <taxon>Trichomonas</taxon>
    </lineage>
</organism>
<evidence type="ECO:0000256" key="1">
    <source>
        <dbReference type="ARBA" id="ARBA00022527"/>
    </source>
</evidence>
<dbReference type="GO" id="GO:0004674">
    <property type="term" value="F:protein serine/threonine kinase activity"/>
    <property type="evidence" value="ECO:0000318"/>
    <property type="project" value="GO_Central"/>
</dbReference>
<evidence type="ECO:0000256" key="2">
    <source>
        <dbReference type="ARBA" id="ARBA00022679"/>
    </source>
</evidence>
<evidence type="ECO:0000259" key="7">
    <source>
        <dbReference type="PROSITE" id="PS50011"/>
    </source>
</evidence>
<dbReference type="InterPro" id="IPR000719">
    <property type="entry name" value="Prot_kinase_dom"/>
</dbReference>
<evidence type="ECO:0000313" key="9">
    <source>
        <dbReference type="Proteomes" id="UP000001542"/>
    </source>
</evidence>
<dbReference type="PROSITE" id="PS50011">
    <property type="entry name" value="PROTEIN_KINASE_DOM"/>
    <property type="match status" value="1"/>
</dbReference>
<dbReference type="OMA" id="FDPECIA"/>
<keyword evidence="1" id="KW-0723">Serine/threonine-protein kinase</keyword>
<keyword evidence="4 8" id="KW-0418">Kinase</keyword>
<dbReference type="KEGG" id="tva:4749355"/>
<gene>
    <name evidence="8" type="ORF">TVAG_323720</name>
</gene>
<reference evidence="8" key="2">
    <citation type="journal article" date="2007" name="Science">
        <title>Draft genome sequence of the sexually transmitted pathogen Trichomonas vaginalis.</title>
        <authorList>
            <person name="Carlton J.M."/>
            <person name="Hirt R.P."/>
            <person name="Silva J.C."/>
            <person name="Delcher A.L."/>
            <person name="Schatz M."/>
            <person name="Zhao Q."/>
            <person name="Wortman J.R."/>
            <person name="Bidwell S.L."/>
            <person name="Alsmark U.C.M."/>
            <person name="Besteiro S."/>
            <person name="Sicheritz-Ponten T."/>
            <person name="Noel C.J."/>
            <person name="Dacks J.B."/>
            <person name="Foster P.G."/>
            <person name="Simillion C."/>
            <person name="Van de Peer Y."/>
            <person name="Miranda-Saavedra D."/>
            <person name="Barton G.J."/>
            <person name="Westrop G.D."/>
            <person name="Mueller S."/>
            <person name="Dessi D."/>
            <person name="Fiori P.L."/>
            <person name="Ren Q."/>
            <person name="Paulsen I."/>
            <person name="Zhang H."/>
            <person name="Bastida-Corcuera F.D."/>
            <person name="Simoes-Barbosa A."/>
            <person name="Brown M.T."/>
            <person name="Hayes R.D."/>
            <person name="Mukherjee M."/>
            <person name="Okumura C.Y."/>
            <person name="Schneider R."/>
            <person name="Smith A.J."/>
            <person name="Vanacova S."/>
            <person name="Villalvazo M."/>
            <person name="Haas B.J."/>
            <person name="Pertea M."/>
            <person name="Feldblyum T.V."/>
            <person name="Utterback T.R."/>
            <person name="Shu C.L."/>
            <person name="Osoegawa K."/>
            <person name="de Jong P.J."/>
            <person name="Hrdy I."/>
            <person name="Horvathova L."/>
            <person name="Zubacova Z."/>
            <person name="Dolezal P."/>
            <person name="Malik S.B."/>
            <person name="Logsdon J.M. Jr."/>
            <person name="Henze K."/>
            <person name="Gupta A."/>
            <person name="Wang C.C."/>
            <person name="Dunne R.L."/>
            <person name="Upcroft J.A."/>
            <person name="Upcroft P."/>
            <person name="White O."/>
            <person name="Salzberg S.L."/>
            <person name="Tang P."/>
            <person name="Chiu C.-H."/>
            <person name="Lee Y.-S."/>
            <person name="Embley T.M."/>
            <person name="Coombs G.H."/>
            <person name="Mottram J.C."/>
            <person name="Tachezy J."/>
            <person name="Fraser-Liggett C.M."/>
            <person name="Johnson P.J."/>
        </authorList>
    </citation>
    <scope>NUCLEOTIDE SEQUENCE [LARGE SCALE GENOMIC DNA]</scope>
    <source>
        <strain evidence="8">G3</strain>
    </source>
</reference>
<evidence type="ECO:0000256" key="6">
    <source>
        <dbReference type="SAM" id="MobiDB-lite"/>
    </source>
</evidence>
<proteinExistence type="predicted"/>
<dbReference type="STRING" id="5722.A2FTW6"/>
<feature type="region of interest" description="Disordered" evidence="6">
    <location>
        <begin position="213"/>
        <end position="236"/>
    </location>
</feature>
<evidence type="ECO:0000256" key="5">
    <source>
        <dbReference type="ARBA" id="ARBA00022840"/>
    </source>
</evidence>
<dbReference type="PANTHER" id="PTHR24350">
    <property type="entry name" value="SERINE/THREONINE-PROTEIN KINASE IAL-RELATED"/>
    <property type="match status" value="1"/>
</dbReference>
<dbReference type="InParanoid" id="A2FTW6"/>
<dbReference type="Pfam" id="PF00069">
    <property type="entry name" value="Pkinase"/>
    <property type="match status" value="1"/>
</dbReference>
<evidence type="ECO:0000256" key="3">
    <source>
        <dbReference type="ARBA" id="ARBA00022741"/>
    </source>
</evidence>
<dbReference type="GO" id="GO:0005737">
    <property type="term" value="C:cytoplasm"/>
    <property type="evidence" value="ECO:0000318"/>
    <property type="project" value="GO_Central"/>
</dbReference>
<dbReference type="GO" id="GO:0005524">
    <property type="term" value="F:ATP binding"/>
    <property type="evidence" value="ECO:0007669"/>
    <property type="project" value="UniProtKB-KW"/>
</dbReference>
<dbReference type="Proteomes" id="UP000001542">
    <property type="component" value="Unassembled WGS sequence"/>
</dbReference>
<evidence type="ECO:0000313" key="8">
    <source>
        <dbReference type="EMBL" id="EAX91656.1"/>
    </source>
</evidence>
<dbReference type="AlphaFoldDB" id="A2FTW6"/>
<feature type="domain" description="Protein kinase" evidence="7">
    <location>
        <begin position="1"/>
        <end position="84"/>
    </location>
</feature>
<dbReference type="eggNOG" id="KOG0583">
    <property type="taxonomic scope" value="Eukaryota"/>
</dbReference>
<evidence type="ECO:0000256" key="4">
    <source>
        <dbReference type="ARBA" id="ARBA00022777"/>
    </source>
</evidence>
<dbReference type="Gene3D" id="1.10.510.10">
    <property type="entry name" value="Transferase(Phosphotransferase) domain 1"/>
    <property type="match status" value="1"/>
</dbReference>
<sequence length="236" mass="26608">MILGEPYDKSCDIWSAGILLYAISCRELPFDDNDTQATLRRIVYTEPVFPHYLSSALIDLLKKMLKKNPQKRITLEGIKNHHWFSQTQYSVAEPTDDVLTDETAIDKHVVDEMIELNIPIDGLNEAILAKDMNALTSLYEQLRRKHLNTPPEQRIPSAKTQIKDGQTIPPLKATLARPTTKFPFGAANKPRQLAAAQMGVAIPQRRMSRPVAVRRPIKPAIPPQQPYDARPAAILQ</sequence>
<keyword evidence="9" id="KW-1185">Reference proteome</keyword>
<protein>
    <submittedName>
        <fullName evidence="8">Carbon catabolite derepressing protein kinase, putative</fullName>
    </submittedName>
</protein>
<keyword evidence="3" id="KW-0547">Nucleotide-binding</keyword>
<dbReference type="EMBL" id="DS114019">
    <property type="protein sequence ID" value="EAX91656.1"/>
    <property type="molecule type" value="Genomic_DNA"/>
</dbReference>
<keyword evidence="5" id="KW-0067">ATP-binding</keyword>
<reference evidence="8" key="1">
    <citation type="submission" date="2006-10" db="EMBL/GenBank/DDBJ databases">
        <authorList>
            <person name="Amadeo P."/>
            <person name="Zhao Q."/>
            <person name="Wortman J."/>
            <person name="Fraser-Liggett C."/>
            <person name="Carlton J."/>
        </authorList>
    </citation>
    <scope>NUCLEOTIDE SEQUENCE</scope>
    <source>
        <strain evidence="8">G3</strain>
    </source>
</reference>
<dbReference type="VEuPathDB" id="TrichDB:TVAG_139460"/>
<dbReference type="OrthoDB" id="193931at2759"/>
<dbReference type="GO" id="GO:0035556">
    <property type="term" value="P:intracellular signal transduction"/>
    <property type="evidence" value="ECO:0000318"/>
    <property type="project" value="GO_Central"/>
</dbReference>